<feature type="chain" id="PRO_5003279683" description="Secretion system C-terminal sorting domain-containing protein" evidence="1">
    <location>
        <begin position="20"/>
        <end position="278"/>
    </location>
</feature>
<protein>
    <recommendedName>
        <fullName evidence="4">Secretion system C-terminal sorting domain-containing protein</fullName>
    </recommendedName>
</protein>
<evidence type="ECO:0000313" key="2">
    <source>
        <dbReference type="EMBL" id="AEA44284.1"/>
    </source>
</evidence>
<dbReference type="Proteomes" id="UP000007463">
    <property type="component" value="Chromosome"/>
</dbReference>
<reference evidence="3" key="2">
    <citation type="submission" date="2011-02" db="EMBL/GenBank/DDBJ databases">
        <title>The complete genome of Fluviicola taffensis DSM 16823.</title>
        <authorList>
            <consortium name="US DOE Joint Genome Institute (JGI-PGF)"/>
            <person name="Lucas S."/>
            <person name="Copeland A."/>
            <person name="Lapidus A."/>
            <person name="Bruce D."/>
            <person name="Goodwin L."/>
            <person name="Pitluck S."/>
            <person name="Kyrpides N."/>
            <person name="Mavromatis K."/>
            <person name="Ivanova N."/>
            <person name="Mikhailova N."/>
            <person name="Pagani I."/>
            <person name="Chertkov O."/>
            <person name="Detter J.C."/>
            <person name="Han C."/>
            <person name="Tapia R."/>
            <person name="Land M."/>
            <person name="Hauser L."/>
            <person name="Markowitz V."/>
            <person name="Cheng J.-F."/>
            <person name="Hugenholtz P."/>
            <person name="Woyke T."/>
            <person name="Wu D."/>
            <person name="Tindall B."/>
            <person name="Pomrenke H.G."/>
            <person name="Brambilla E."/>
            <person name="Klenk H.-P."/>
            <person name="Eisen J.A."/>
        </authorList>
    </citation>
    <scope>NUCLEOTIDE SEQUENCE [LARGE SCALE GENOMIC DNA]</scope>
    <source>
        <strain evidence="3">DSM 16823 / RW262 / RW262</strain>
    </source>
</reference>
<evidence type="ECO:0000313" key="3">
    <source>
        <dbReference type="Proteomes" id="UP000007463"/>
    </source>
</evidence>
<keyword evidence="1" id="KW-0732">Signal</keyword>
<dbReference type="STRING" id="755732.Fluta_2298"/>
<accession>F2IBH6</accession>
<dbReference type="HOGENOM" id="CLU_1000233_0_0_10"/>
<dbReference type="RefSeq" id="WP_013687054.1">
    <property type="nucleotide sequence ID" value="NC_015321.1"/>
</dbReference>
<evidence type="ECO:0008006" key="4">
    <source>
        <dbReference type="Google" id="ProtNLM"/>
    </source>
</evidence>
<name>F2IBH6_FLUTR</name>
<sequence length="278" mass="31268" precursor="true">MKKITLTFYSLLSIFLAHAQPETPPAPKPPSLLIKLATNENNSNVVNFNSIDWKDYPNTTEFDFSRMTPLSKLQSAVSESWVTPEDLPISIIDIDDETYTIEGTVSPTSTKTQKIILGNSTYMTTRVEFKEEYKLLNNGSTLATYTSHYYSYFDSSQLVFEVFTKWQDLGDDLSQFYEGISFNIEDKSQQQNDISLILNPNPSNGANQVLANFNLWANGFTTVSISNQLSTFNRVVYSGDLQSGSNSIPIPIRDFQSGIYVVTVLFNGQMFSSNLIIQ</sequence>
<reference evidence="2 3" key="1">
    <citation type="journal article" date="2011" name="Stand. Genomic Sci.">
        <title>Complete genome sequence of the gliding freshwater bacterium Fluviicola taffensis type strain (RW262).</title>
        <authorList>
            <person name="Woyke T."/>
            <person name="Chertkov O."/>
            <person name="Lapidus A."/>
            <person name="Nolan M."/>
            <person name="Lucas S."/>
            <person name="Del Rio T.G."/>
            <person name="Tice H."/>
            <person name="Cheng J.F."/>
            <person name="Tapia R."/>
            <person name="Han C."/>
            <person name="Goodwin L."/>
            <person name="Pitluck S."/>
            <person name="Liolios K."/>
            <person name="Pagani I."/>
            <person name="Ivanova N."/>
            <person name="Huntemann M."/>
            <person name="Mavromatis K."/>
            <person name="Mikhailova N."/>
            <person name="Pati A."/>
            <person name="Chen A."/>
            <person name="Palaniappan K."/>
            <person name="Land M."/>
            <person name="Hauser L."/>
            <person name="Brambilla E.M."/>
            <person name="Rohde M."/>
            <person name="Mwirichia R."/>
            <person name="Sikorski J."/>
            <person name="Tindall B.J."/>
            <person name="Goker M."/>
            <person name="Bristow J."/>
            <person name="Eisen J.A."/>
            <person name="Markowitz V."/>
            <person name="Hugenholtz P."/>
            <person name="Klenk H.P."/>
            <person name="Kyrpides N.C."/>
        </authorList>
    </citation>
    <scope>NUCLEOTIDE SEQUENCE [LARGE SCALE GENOMIC DNA]</scope>
    <source>
        <strain evidence="3">DSM 16823 / RW262 / RW262</strain>
    </source>
</reference>
<dbReference type="KEGG" id="fte:Fluta_2298"/>
<organism evidence="2 3">
    <name type="scientific">Fluviicola taffensis (strain DSM 16823 / NCIMB 13979 / RW262)</name>
    <dbReference type="NCBI Taxonomy" id="755732"/>
    <lineage>
        <taxon>Bacteria</taxon>
        <taxon>Pseudomonadati</taxon>
        <taxon>Bacteroidota</taxon>
        <taxon>Flavobacteriia</taxon>
        <taxon>Flavobacteriales</taxon>
        <taxon>Crocinitomicaceae</taxon>
        <taxon>Fluviicola</taxon>
    </lineage>
</organism>
<feature type="signal peptide" evidence="1">
    <location>
        <begin position="1"/>
        <end position="19"/>
    </location>
</feature>
<proteinExistence type="predicted"/>
<dbReference type="AlphaFoldDB" id="F2IBH6"/>
<gene>
    <name evidence="2" type="ordered locus">Fluta_2298</name>
</gene>
<evidence type="ECO:0000256" key="1">
    <source>
        <dbReference type="SAM" id="SignalP"/>
    </source>
</evidence>
<dbReference type="OrthoDB" id="671724at2"/>
<dbReference type="EMBL" id="CP002542">
    <property type="protein sequence ID" value="AEA44284.1"/>
    <property type="molecule type" value="Genomic_DNA"/>
</dbReference>
<keyword evidence="3" id="KW-1185">Reference proteome</keyword>